<organism evidence="1">
    <name type="scientific">marine sediment metagenome</name>
    <dbReference type="NCBI Taxonomy" id="412755"/>
    <lineage>
        <taxon>unclassified sequences</taxon>
        <taxon>metagenomes</taxon>
        <taxon>ecological metagenomes</taxon>
    </lineage>
</organism>
<dbReference type="AlphaFoldDB" id="X0TL05"/>
<protein>
    <submittedName>
        <fullName evidence="1">Uncharacterized protein</fullName>
    </submittedName>
</protein>
<reference evidence="1" key="1">
    <citation type="journal article" date="2014" name="Front. Microbiol.">
        <title>High frequency of phylogenetically diverse reductive dehalogenase-homologous genes in deep subseafloor sedimentary metagenomes.</title>
        <authorList>
            <person name="Kawai M."/>
            <person name="Futagami T."/>
            <person name="Toyoda A."/>
            <person name="Takaki Y."/>
            <person name="Nishi S."/>
            <person name="Hori S."/>
            <person name="Arai W."/>
            <person name="Tsubouchi T."/>
            <person name="Morono Y."/>
            <person name="Uchiyama I."/>
            <person name="Ito T."/>
            <person name="Fujiyama A."/>
            <person name="Inagaki F."/>
            <person name="Takami H."/>
        </authorList>
    </citation>
    <scope>NUCLEOTIDE SEQUENCE</scope>
    <source>
        <strain evidence="1">Expedition CK06-06</strain>
    </source>
</reference>
<comment type="caution">
    <text evidence="1">The sequence shown here is derived from an EMBL/GenBank/DDBJ whole genome shotgun (WGS) entry which is preliminary data.</text>
</comment>
<proteinExistence type="predicted"/>
<evidence type="ECO:0000313" key="1">
    <source>
        <dbReference type="EMBL" id="GAF88817.1"/>
    </source>
</evidence>
<accession>X0TL05</accession>
<gene>
    <name evidence="1" type="ORF">S01H1_27303</name>
</gene>
<dbReference type="EMBL" id="BARS01016613">
    <property type="protein sequence ID" value="GAF88817.1"/>
    <property type="molecule type" value="Genomic_DNA"/>
</dbReference>
<sequence length="100" mass="11367">MNKKKRRVVHSSYSINIKEFIPIITPGINTKLTTLELGNVANFSLTCLSTLSTNIYVNGELFEQCKFLLLNIPIKNTKKFDEIDSIDEVADLLGWSYRGQ</sequence>
<name>X0TL05_9ZZZZ</name>